<dbReference type="InterPro" id="IPR023299">
    <property type="entry name" value="ATPase_P-typ_cyto_dom_N"/>
</dbReference>
<keyword evidence="8 19" id="KW-0479">Metal-binding</keyword>
<keyword evidence="6" id="KW-0597">Phosphoprotein</keyword>
<dbReference type="GO" id="GO:0005507">
    <property type="term" value="F:copper ion binding"/>
    <property type="evidence" value="ECO:0007669"/>
    <property type="project" value="TreeGrafter"/>
</dbReference>
<dbReference type="SFLD" id="SFLDF00027">
    <property type="entry name" value="p-type_atpase"/>
    <property type="match status" value="1"/>
</dbReference>
<dbReference type="GO" id="GO:0016887">
    <property type="term" value="F:ATP hydrolysis activity"/>
    <property type="evidence" value="ECO:0007669"/>
    <property type="project" value="InterPro"/>
</dbReference>
<dbReference type="PANTHER" id="PTHR43520">
    <property type="entry name" value="ATP7, ISOFORM B"/>
    <property type="match status" value="1"/>
</dbReference>
<dbReference type="Gene3D" id="3.40.1110.10">
    <property type="entry name" value="Calcium-transporting ATPase, cytoplasmic domain N"/>
    <property type="match status" value="1"/>
</dbReference>
<keyword evidence="16" id="KW-0406">Ion transport</keyword>
<comment type="similarity">
    <text evidence="2 19">Belongs to the cation transport ATPase (P-type) (TC 3.A.3) family. Type IB subfamily.</text>
</comment>
<evidence type="ECO:0000259" key="20">
    <source>
        <dbReference type="PROSITE" id="PS50846"/>
    </source>
</evidence>
<dbReference type="GO" id="GO:0005524">
    <property type="term" value="F:ATP binding"/>
    <property type="evidence" value="ECO:0007669"/>
    <property type="project" value="UniProtKB-UniRule"/>
</dbReference>
<keyword evidence="12 19" id="KW-0067">ATP-binding</keyword>
<feature type="transmembrane region" description="Helical" evidence="19">
    <location>
        <begin position="79"/>
        <end position="99"/>
    </location>
</feature>
<feature type="transmembrane region" description="Helical" evidence="19">
    <location>
        <begin position="321"/>
        <end position="343"/>
    </location>
</feature>
<evidence type="ECO:0000256" key="17">
    <source>
        <dbReference type="ARBA" id="ARBA00023136"/>
    </source>
</evidence>
<evidence type="ECO:0000256" key="12">
    <source>
        <dbReference type="ARBA" id="ARBA00022840"/>
    </source>
</evidence>
<dbReference type="Proteomes" id="UP000217785">
    <property type="component" value="Unassembled WGS sequence"/>
</dbReference>
<dbReference type="PANTHER" id="PTHR43520:SF8">
    <property type="entry name" value="P-TYPE CU(+) TRANSPORTER"/>
    <property type="match status" value="1"/>
</dbReference>
<dbReference type="CDD" id="cd00371">
    <property type="entry name" value="HMA"/>
    <property type="match status" value="1"/>
</dbReference>
<feature type="domain" description="HMA" evidence="20">
    <location>
        <begin position="1"/>
        <end position="58"/>
    </location>
</feature>
<evidence type="ECO:0000256" key="6">
    <source>
        <dbReference type="ARBA" id="ARBA00022553"/>
    </source>
</evidence>
<dbReference type="Gene3D" id="3.40.50.1000">
    <property type="entry name" value="HAD superfamily/HAD-like"/>
    <property type="match status" value="1"/>
</dbReference>
<dbReference type="PROSITE" id="PS50846">
    <property type="entry name" value="HMA_2"/>
    <property type="match status" value="1"/>
</dbReference>
<feature type="transmembrane region" description="Helical" evidence="19">
    <location>
        <begin position="111"/>
        <end position="129"/>
    </location>
</feature>
<dbReference type="FunFam" id="2.70.150.10:FF:000020">
    <property type="entry name" value="Copper-exporting P-type ATPase A"/>
    <property type="match status" value="1"/>
</dbReference>
<evidence type="ECO:0000256" key="5">
    <source>
        <dbReference type="ARBA" id="ARBA00022475"/>
    </source>
</evidence>
<sequence length="710" mass="76267">MTCAACSTRVEKRLNKLTGVLKANVNLASEKAMVEYDADATNVKAIIDLVEKTGYGAKEIVQVNEDEERLRRKKEYEKLELRLIIASLLTLPFLIEMTGMFAQSEVMVSEYLQFGLATIVQFWIGWRFYEGAYKSLRGGSANMDVLVAIGTSAAYFYSVYYTFVEPGDIYYEASTVIITLILLGKFLELRAKGRTSEAIKKLMKLQAKTARVIRGDREQDIPIEEVRVGDIILVRPGEKVPVDGIITEGHSTLDESMITGESVPVSKAVGDEVIGATINKHGSFRFRATKVGKDTALAQIIRLVDEAQGSKAPIQRLADKIAGIFVPVVMGIAVITFLITWLLTDFQTAMIHAVAVLVIACPCALGLATPTAIMVGTGRGAESGILIKGGESLETAHKITTVVLDKTGTITKGKPEVTDLVPAGSFSERKLLRLAASGEIGSEHPVAGAIVEKAKAEGIDLAESSHFQAIPGHGIEAEVDGKKVLIGNLKLMKDRGVDVSDWTRQMEELESEGKTVMMAAVEGSLAGLLAVADTVKETSAEAIDALKQMGIEVVMITGDNRRTAEAIARQVGIERVLAEVLPEHKAEQVSQLKEQGKVVAMVGDGINDAPALAAADVGMAIGTGTDVAMEAADVTLMRGDLRSIPDAISLSKMTMKKIRQNLFWAFIYNVIGIPIAAFGFLSPIIAGAAMALSSVSVVSNSLLLKRWKAS</sequence>
<feature type="transmembrane region" description="Helical" evidence="19">
    <location>
        <begin position="169"/>
        <end position="187"/>
    </location>
</feature>
<dbReference type="PROSITE" id="PS00154">
    <property type="entry name" value="ATPASE_E1_E2"/>
    <property type="match status" value="1"/>
</dbReference>
<evidence type="ECO:0000256" key="7">
    <source>
        <dbReference type="ARBA" id="ARBA00022692"/>
    </source>
</evidence>
<evidence type="ECO:0000313" key="22">
    <source>
        <dbReference type="Proteomes" id="UP000217785"/>
    </source>
</evidence>
<dbReference type="PRINTS" id="PR00943">
    <property type="entry name" value="CUATPASE"/>
</dbReference>
<dbReference type="SFLD" id="SFLDS00003">
    <property type="entry name" value="Haloacid_Dehalogenase"/>
    <property type="match status" value="1"/>
</dbReference>
<comment type="caution">
    <text evidence="21">The sequence shown here is derived from an EMBL/GenBank/DDBJ whole genome shotgun (WGS) entry which is preliminary data.</text>
</comment>
<proteinExistence type="inferred from homology"/>
<feature type="transmembrane region" description="Helical" evidence="19">
    <location>
        <begin position="349"/>
        <end position="369"/>
    </location>
</feature>
<dbReference type="InterPro" id="IPR023298">
    <property type="entry name" value="ATPase_P-typ_TM_dom_sf"/>
</dbReference>
<evidence type="ECO:0000256" key="11">
    <source>
        <dbReference type="ARBA" id="ARBA00022796"/>
    </source>
</evidence>
<dbReference type="Gene3D" id="2.70.150.10">
    <property type="entry name" value="Calcium-transporting ATPase, cytoplasmic transduction domain A"/>
    <property type="match status" value="1"/>
</dbReference>
<dbReference type="SFLD" id="SFLDG00002">
    <property type="entry name" value="C1.7:_P-type_atpase_like"/>
    <property type="match status" value="1"/>
</dbReference>
<dbReference type="Gene3D" id="3.30.70.100">
    <property type="match status" value="1"/>
</dbReference>
<dbReference type="Pfam" id="PF00122">
    <property type="entry name" value="E1-E2_ATPase"/>
    <property type="match status" value="1"/>
</dbReference>
<evidence type="ECO:0000256" key="2">
    <source>
        <dbReference type="ARBA" id="ARBA00006024"/>
    </source>
</evidence>
<dbReference type="NCBIfam" id="TIGR01525">
    <property type="entry name" value="ATPase-IB_hvy"/>
    <property type="match status" value="1"/>
</dbReference>
<evidence type="ECO:0000256" key="18">
    <source>
        <dbReference type="ARBA" id="ARBA00049289"/>
    </source>
</evidence>
<dbReference type="PRINTS" id="PR00119">
    <property type="entry name" value="CATATPASE"/>
</dbReference>
<dbReference type="Pfam" id="PF00702">
    <property type="entry name" value="Hydrolase"/>
    <property type="match status" value="1"/>
</dbReference>
<keyword evidence="9" id="KW-0677">Repeat</keyword>
<dbReference type="NCBIfam" id="TIGR01511">
    <property type="entry name" value="ATPase-IB1_Cu"/>
    <property type="match status" value="1"/>
</dbReference>
<evidence type="ECO:0000256" key="14">
    <source>
        <dbReference type="ARBA" id="ARBA00022989"/>
    </source>
</evidence>
<dbReference type="SUPFAM" id="SSF56784">
    <property type="entry name" value="HAD-like"/>
    <property type="match status" value="1"/>
</dbReference>
<name>A0A292YKB2_9BACL</name>
<dbReference type="GO" id="GO:0140581">
    <property type="term" value="F:P-type monovalent copper transporter activity"/>
    <property type="evidence" value="ECO:0007669"/>
    <property type="project" value="UniProtKB-EC"/>
</dbReference>
<dbReference type="FunFam" id="3.40.50.1000:FF:000031">
    <property type="entry name" value="Probable copper-transporting ATPase HMA5"/>
    <property type="match status" value="1"/>
</dbReference>
<dbReference type="InterPro" id="IPR008250">
    <property type="entry name" value="ATPase_P-typ_transduc_dom_A_sf"/>
</dbReference>
<dbReference type="GO" id="GO:0055070">
    <property type="term" value="P:copper ion homeostasis"/>
    <property type="evidence" value="ECO:0007669"/>
    <property type="project" value="TreeGrafter"/>
</dbReference>
<keyword evidence="15" id="KW-0186">Copper</keyword>
<dbReference type="NCBIfam" id="TIGR01494">
    <property type="entry name" value="ATPase_P-type"/>
    <property type="match status" value="1"/>
</dbReference>
<feature type="transmembrane region" description="Helical" evidence="19">
    <location>
        <begin position="661"/>
        <end position="678"/>
    </location>
</feature>
<evidence type="ECO:0000256" key="3">
    <source>
        <dbReference type="ARBA" id="ARBA00012517"/>
    </source>
</evidence>
<dbReference type="FunFam" id="3.30.70.100:FF:000005">
    <property type="entry name" value="Copper-exporting P-type ATPase A"/>
    <property type="match status" value="1"/>
</dbReference>
<protein>
    <recommendedName>
        <fullName evidence="3">P-type Cu(+) transporter</fullName>
        <ecNumber evidence="3">7.2.2.8</ecNumber>
    </recommendedName>
</protein>
<dbReference type="GO" id="GO:0005886">
    <property type="term" value="C:plasma membrane"/>
    <property type="evidence" value="ECO:0007669"/>
    <property type="project" value="UniProtKB-SubCell"/>
</dbReference>
<organism evidence="21 22">
    <name type="scientific">Effusibacillus lacus</name>
    <dbReference type="NCBI Taxonomy" id="1348429"/>
    <lineage>
        <taxon>Bacteria</taxon>
        <taxon>Bacillati</taxon>
        <taxon>Bacillota</taxon>
        <taxon>Bacilli</taxon>
        <taxon>Bacillales</taxon>
        <taxon>Alicyclobacillaceae</taxon>
        <taxon>Effusibacillus</taxon>
    </lineage>
</organism>
<dbReference type="InterPro" id="IPR023214">
    <property type="entry name" value="HAD_sf"/>
</dbReference>
<keyword evidence="13" id="KW-1278">Translocase</keyword>
<keyword evidence="11" id="KW-0187">Copper transport</keyword>
<keyword evidence="4" id="KW-0813">Transport</keyword>
<keyword evidence="7 19" id="KW-0812">Transmembrane</keyword>
<dbReference type="InterPro" id="IPR059000">
    <property type="entry name" value="ATPase_P-type_domA"/>
</dbReference>
<dbReference type="CDD" id="cd02094">
    <property type="entry name" value="P-type_ATPase_Cu-like"/>
    <property type="match status" value="1"/>
</dbReference>
<evidence type="ECO:0000256" key="8">
    <source>
        <dbReference type="ARBA" id="ARBA00022723"/>
    </source>
</evidence>
<evidence type="ECO:0000256" key="9">
    <source>
        <dbReference type="ARBA" id="ARBA00022737"/>
    </source>
</evidence>
<dbReference type="EC" id="7.2.2.8" evidence="3"/>
<dbReference type="InterPro" id="IPR018303">
    <property type="entry name" value="ATPase_P-typ_P_site"/>
</dbReference>
<reference evidence="22" key="1">
    <citation type="submission" date="2017-07" db="EMBL/GenBank/DDBJ databases">
        <title>Draft genome sequence of Effusibacillus lacus strain skLN1.</title>
        <authorList>
            <person name="Watanabe M."/>
            <person name="Kojima H."/>
            <person name="Fukui M."/>
        </authorList>
    </citation>
    <scope>NUCLEOTIDE SEQUENCE [LARGE SCALE GENOMIC DNA]</scope>
    <source>
        <strain evidence="22">skLN1</strain>
    </source>
</reference>
<evidence type="ECO:0000256" key="1">
    <source>
        <dbReference type="ARBA" id="ARBA00004651"/>
    </source>
</evidence>
<dbReference type="InterPro" id="IPR044492">
    <property type="entry name" value="P_typ_ATPase_HD_dom"/>
</dbReference>
<dbReference type="SUPFAM" id="SSF55008">
    <property type="entry name" value="HMA, heavy metal-associated domain"/>
    <property type="match status" value="1"/>
</dbReference>
<evidence type="ECO:0000313" key="21">
    <source>
        <dbReference type="EMBL" id="GAX89193.1"/>
    </source>
</evidence>
<dbReference type="InterPro" id="IPR001757">
    <property type="entry name" value="P_typ_ATPase"/>
</dbReference>
<dbReference type="AlphaFoldDB" id="A0A292YKB2"/>
<dbReference type="InterPro" id="IPR036163">
    <property type="entry name" value="HMA_dom_sf"/>
</dbReference>
<feature type="transmembrane region" description="Helical" evidence="19">
    <location>
        <begin position="684"/>
        <end position="704"/>
    </location>
</feature>
<dbReference type="SUPFAM" id="SSF81665">
    <property type="entry name" value="Calcium ATPase, transmembrane domain M"/>
    <property type="match status" value="1"/>
</dbReference>
<dbReference type="SUPFAM" id="SSF81653">
    <property type="entry name" value="Calcium ATPase, transduction domain A"/>
    <property type="match status" value="1"/>
</dbReference>
<evidence type="ECO:0000256" key="10">
    <source>
        <dbReference type="ARBA" id="ARBA00022741"/>
    </source>
</evidence>
<keyword evidence="22" id="KW-1185">Reference proteome</keyword>
<dbReference type="InterPro" id="IPR006121">
    <property type="entry name" value="HMA_dom"/>
</dbReference>
<dbReference type="InterPro" id="IPR036412">
    <property type="entry name" value="HAD-like_sf"/>
</dbReference>
<dbReference type="InterPro" id="IPR027256">
    <property type="entry name" value="P-typ_ATPase_IB"/>
</dbReference>
<gene>
    <name evidence="21" type="ORF">EFBL_0811</name>
</gene>
<evidence type="ECO:0000256" key="19">
    <source>
        <dbReference type="RuleBase" id="RU362081"/>
    </source>
</evidence>
<dbReference type="Pfam" id="PF00403">
    <property type="entry name" value="HMA"/>
    <property type="match status" value="1"/>
</dbReference>
<dbReference type="EMBL" id="BDUF01000015">
    <property type="protein sequence ID" value="GAX89193.1"/>
    <property type="molecule type" value="Genomic_DNA"/>
</dbReference>
<keyword evidence="17 19" id="KW-0472">Membrane</keyword>
<keyword evidence="14 19" id="KW-1133">Transmembrane helix</keyword>
<evidence type="ECO:0000256" key="15">
    <source>
        <dbReference type="ARBA" id="ARBA00023008"/>
    </source>
</evidence>
<keyword evidence="10 19" id="KW-0547">Nucleotide-binding</keyword>
<evidence type="ECO:0000256" key="13">
    <source>
        <dbReference type="ARBA" id="ARBA00022967"/>
    </source>
</evidence>
<comment type="subcellular location">
    <subcellularLocation>
        <location evidence="1">Cell membrane</location>
        <topology evidence="1">Multi-pass membrane protein</topology>
    </subcellularLocation>
</comment>
<keyword evidence="5 19" id="KW-1003">Cell membrane</keyword>
<comment type="catalytic activity">
    <reaction evidence="18">
        <text>Cu(+)(in) + ATP + H2O = Cu(+)(out) + ADP + phosphate + H(+)</text>
        <dbReference type="Rhea" id="RHEA:25792"/>
        <dbReference type="ChEBI" id="CHEBI:15377"/>
        <dbReference type="ChEBI" id="CHEBI:15378"/>
        <dbReference type="ChEBI" id="CHEBI:30616"/>
        <dbReference type="ChEBI" id="CHEBI:43474"/>
        <dbReference type="ChEBI" id="CHEBI:49552"/>
        <dbReference type="ChEBI" id="CHEBI:456216"/>
        <dbReference type="EC" id="7.2.2.8"/>
    </reaction>
</comment>
<evidence type="ECO:0000256" key="16">
    <source>
        <dbReference type="ARBA" id="ARBA00023065"/>
    </source>
</evidence>
<feature type="transmembrane region" description="Helical" evidence="19">
    <location>
        <begin position="141"/>
        <end position="163"/>
    </location>
</feature>
<dbReference type="GO" id="GO:0043682">
    <property type="term" value="F:P-type divalent copper transporter activity"/>
    <property type="evidence" value="ECO:0007669"/>
    <property type="project" value="TreeGrafter"/>
</dbReference>
<accession>A0A292YKB2</accession>
<evidence type="ECO:0000256" key="4">
    <source>
        <dbReference type="ARBA" id="ARBA00022448"/>
    </source>
</evidence>